<evidence type="ECO:0000256" key="2">
    <source>
        <dbReference type="ARBA" id="ARBA00022559"/>
    </source>
</evidence>
<name>A0ABS8K6Y1_9BURK</name>
<evidence type="ECO:0008006" key="10">
    <source>
        <dbReference type="Google" id="ProtNLM"/>
    </source>
</evidence>
<evidence type="ECO:0000256" key="7">
    <source>
        <dbReference type="SAM" id="Phobius"/>
    </source>
</evidence>
<protein>
    <recommendedName>
        <fullName evidence="10">Dyp-type peroxidase family</fullName>
    </recommendedName>
</protein>
<feature type="transmembrane region" description="Helical" evidence="7">
    <location>
        <begin position="243"/>
        <end position="263"/>
    </location>
</feature>
<dbReference type="RefSeq" id="WP_230559407.1">
    <property type="nucleotide sequence ID" value="NZ_JAJITC010000001.1"/>
</dbReference>
<evidence type="ECO:0000256" key="6">
    <source>
        <dbReference type="SAM" id="MobiDB-lite"/>
    </source>
</evidence>
<comment type="caution">
    <text evidence="8">The sequence shown here is derived from an EMBL/GenBank/DDBJ whole genome shotgun (WGS) entry which is preliminary data.</text>
</comment>
<evidence type="ECO:0000256" key="5">
    <source>
        <dbReference type="ARBA" id="ARBA00023004"/>
    </source>
</evidence>
<dbReference type="InterPro" id="IPR011008">
    <property type="entry name" value="Dimeric_a/b-barrel"/>
</dbReference>
<evidence type="ECO:0000313" key="9">
    <source>
        <dbReference type="Proteomes" id="UP001430614"/>
    </source>
</evidence>
<proteinExistence type="predicted"/>
<evidence type="ECO:0000256" key="4">
    <source>
        <dbReference type="ARBA" id="ARBA00023002"/>
    </source>
</evidence>
<keyword evidence="7" id="KW-0812">Transmembrane</keyword>
<feature type="compositionally biased region" description="Basic and acidic residues" evidence="6">
    <location>
        <begin position="803"/>
        <end position="818"/>
    </location>
</feature>
<keyword evidence="4" id="KW-0560">Oxidoreductase</keyword>
<feature type="transmembrane region" description="Helical" evidence="7">
    <location>
        <begin position="269"/>
        <end position="295"/>
    </location>
</feature>
<dbReference type="EMBL" id="JAJITC010000001">
    <property type="protein sequence ID" value="MCC8400492.1"/>
    <property type="molecule type" value="Genomic_DNA"/>
</dbReference>
<keyword evidence="7" id="KW-1133">Transmembrane helix</keyword>
<reference evidence="8 9" key="1">
    <citation type="submission" date="2021-11" db="EMBL/GenBank/DDBJ databases">
        <authorList>
            <person name="Oh E.-T."/>
            <person name="Kim S.-B."/>
        </authorList>
    </citation>
    <scope>NUCLEOTIDE SEQUENCE [LARGE SCALE GENOMIC DNA]</scope>
    <source>
        <strain evidence="8 9">MMS20-SJTN17</strain>
    </source>
</reference>
<dbReference type="Proteomes" id="UP001430614">
    <property type="component" value="Unassembled WGS sequence"/>
</dbReference>
<feature type="region of interest" description="Disordered" evidence="6">
    <location>
        <begin position="855"/>
        <end position="909"/>
    </location>
</feature>
<dbReference type="InterPro" id="IPR006314">
    <property type="entry name" value="Dyp_peroxidase"/>
</dbReference>
<dbReference type="PANTHER" id="PTHR30521">
    <property type="entry name" value="DEFERROCHELATASE/PEROXIDASE"/>
    <property type="match status" value="1"/>
</dbReference>
<feature type="region of interest" description="Disordered" evidence="6">
    <location>
        <begin position="789"/>
        <end position="818"/>
    </location>
</feature>
<gene>
    <name evidence="8" type="ORF">LJ655_01055</name>
</gene>
<keyword evidence="3" id="KW-0479">Metal-binding</keyword>
<dbReference type="PANTHER" id="PTHR30521:SF5">
    <property type="entry name" value="BLR4509 PROTEIN"/>
    <property type="match status" value="1"/>
</dbReference>
<keyword evidence="7" id="KW-0472">Membrane</keyword>
<organism evidence="8 9">
    <name type="scientific">Paraburkholderia translucens</name>
    <dbReference type="NCBI Taxonomy" id="2886945"/>
    <lineage>
        <taxon>Bacteria</taxon>
        <taxon>Pseudomonadati</taxon>
        <taxon>Pseudomonadota</taxon>
        <taxon>Betaproteobacteria</taxon>
        <taxon>Burkholderiales</taxon>
        <taxon>Burkholderiaceae</taxon>
        <taxon>Paraburkholderia</taxon>
    </lineage>
</organism>
<keyword evidence="2" id="KW-0575">Peroxidase</keyword>
<evidence type="ECO:0000256" key="3">
    <source>
        <dbReference type="ARBA" id="ARBA00022723"/>
    </source>
</evidence>
<accession>A0ABS8K6Y1</accession>
<dbReference type="SUPFAM" id="SSF54909">
    <property type="entry name" value="Dimeric alpha+beta barrel"/>
    <property type="match status" value="1"/>
</dbReference>
<sequence>MNAHAFINVVIPFDCTHSGAVNEKIQALTKEGNYPREDICHALAKVRGLHFMTLVVAKPKCPAEYDAAPDLPPLKPTSTTSHLVIEISSDYGPQALFTDLVEHFHGPLLSVLDQAGIKTTRDRLRAYLLRKTVKIRDTWGGPAGQVFSGSPGMTVQRVIDEHALATHLGVEIDKRSRNACWAEKSPHQRIDQLRQLLWTDGERSWKWAFVPDPAPLIGQDPDKTRSVKNPQAWKVVGTVIQRFMWPLYVPFLLLFVITFGYAWGKYNLIVAMMWSLTVTAAFVLLVGLVFFFGLLKLRELEETDYAEERAPSTAHDAQLLAVENVGGQNHLASVSRIKPSWIRTATLRLAFILVGAGRFVSTPGFLGKNGVIHFARWMRLPGTDQLMFWSNYDGTWESYVADFIADAPTGVTGIWSNCVGFPRTHGLVGGGAADRDRTVRWARRQQTPTLFWYGAYRNLSAARIRTNAAIRQGIATAESYQDCVDWLALFGSSPRPASELQISEMPTIVFGGMSDMRYSACWLISLNKEDVEKCRNFVRSMRDLAVYGEAQDHHDVALVLGFAAQGLKSLGIPDDAIETFPPAFNQGMRTPERSRALGDLGKNAPENWRWGGLGREADLLVLIYARDRSSFVGTYRKLARGMRANGHRDVYYQRMTLRQSKDGRSYGGIPQKEPFGFADGVSQPIIRGLPHWTRKNSPNDLVDAGEFVLGYPDNLGVICPLPSIKASFDPNRTLPDIGSDPFRKRPEFASYEGEGRRDIGSNGTYLVVRQYLQHLDAFDAWYRRTGIRGGAPSVAEGTTTRGEASDSEKGEAAAPAAERHQSFVLPACVVRSDNTKKVQEVLFAKLLGRWQDGASLVRHDRPPPTAGDKPPRRPDNDFMMGEDPDGSACPFGSHVRRANPRDTRFPGSKDEIASVNRHRLLRVGRVFGKLNPLNPTEVDPTKEVGLFFMCLNGDIERQFEFVQKTWLLNPSVHGLQDEVDPIVGHGENRGFTIPTPAGPVCLPELPDLTRLIGGGYFFIPGRAFLDLLVSPCAAEKLRD</sequence>
<evidence type="ECO:0000313" key="8">
    <source>
        <dbReference type="EMBL" id="MCC8400492.1"/>
    </source>
</evidence>
<evidence type="ECO:0000256" key="1">
    <source>
        <dbReference type="ARBA" id="ARBA00001970"/>
    </source>
</evidence>
<keyword evidence="5" id="KW-0408">Iron</keyword>
<comment type="cofactor">
    <cofactor evidence="1">
        <name>heme b</name>
        <dbReference type="ChEBI" id="CHEBI:60344"/>
    </cofactor>
</comment>
<keyword evidence="9" id="KW-1185">Reference proteome</keyword>
<dbReference type="PROSITE" id="PS51404">
    <property type="entry name" value="DYP_PEROXIDASE"/>
    <property type="match status" value="1"/>
</dbReference>
<feature type="compositionally biased region" description="Basic and acidic residues" evidence="6">
    <location>
        <begin position="899"/>
        <end position="909"/>
    </location>
</feature>